<sequence length="85" mass="9721">ASCRQGLYTVKGWPLHQLDVNNAFLHGDLREEVYMKMPHGFAAKGDNRVRRLHRSLYGLRQASQKCLSFTIDSASKTLVPLSTFW</sequence>
<feature type="domain" description="Reverse transcriptase Ty1/copia-type" evidence="1">
    <location>
        <begin position="9"/>
        <end position="70"/>
    </location>
</feature>
<feature type="non-terminal residue" evidence="2">
    <location>
        <position position="1"/>
    </location>
</feature>
<keyword evidence="3" id="KW-1185">Reference proteome</keyword>
<dbReference type="Pfam" id="PF07727">
    <property type="entry name" value="RVT_2"/>
    <property type="match status" value="1"/>
</dbReference>
<evidence type="ECO:0000259" key="1">
    <source>
        <dbReference type="Pfam" id="PF07727"/>
    </source>
</evidence>
<dbReference type="InterPro" id="IPR013103">
    <property type="entry name" value="RVT_2"/>
</dbReference>
<reference evidence="2" key="1">
    <citation type="submission" date="2022-08" db="EMBL/GenBank/DDBJ databases">
        <authorList>
            <person name="Gutierrez-Valencia J."/>
        </authorList>
    </citation>
    <scope>NUCLEOTIDE SEQUENCE</scope>
</reference>
<evidence type="ECO:0000313" key="3">
    <source>
        <dbReference type="Proteomes" id="UP001154282"/>
    </source>
</evidence>
<evidence type="ECO:0000313" key="2">
    <source>
        <dbReference type="EMBL" id="CAI0540346.1"/>
    </source>
</evidence>
<accession>A0AAV0Q6E7</accession>
<protein>
    <recommendedName>
        <fullName evidence="1">Reverse transcriptase Ty1/copia-type domain-containing protein</fullName>
    </recommendedName>
</protein>
<comment type="caution">
    <text evidence="2">The sequence shown here is derived from an EMBL/GenBank/DDBJ whole genome shotgun (WGS) entry which is preliminary data.</text>
</comment>
<dbReference type="EMBL" id="CAMGYJ010000009">
    <property type="protein sequence ID" value="CAI0540346.1"/>
    <property type="molecule type" value="Genomic_DNA"/>
</dbReference>
<proteinExistence type="predicted"/>
<dbReference type="AlphaFoldDB" id="A0AAV0Q6E7"/>
<name>A0AAV0Q6E7_9ROSI</name>
<feature type="non-terminal residue" evidence="2">
    <location>
        <position position="85"/>
    </location>
</feature>
<organism evidence="2 3">
    <name type="scientific">Linum tenue</name>
    <dbReference type="NCBI Taxonomy" id="586396"/>
    <lineage>
        <taxon>Eukaryota</taxon>
        <taxon>Viridiplantae</taxon>
        <taxon>Streptophyta</taxon>
        <taxon>Embryophyta</taxon>
        <taxon>Tracheophyta</taxon>
        <taxon>Spermatophyta</taxon>
        <taxon>Magnoliopsida</taxon>
        <taxon>eudicotyledons</taxon>
        <taxon>Gunneridae</taxon>
        <taxon>Pentapetalae</taxon>
        <taxon>rosids</taxon>
        <taxon>fabids</taxon>
        <taxon>Malpighiales</taxon>
        <taxon>Linaceae</taxon>
        <taxon>Linum</taxon>
    </lineage>
</organism>
<gene>
    <name evidence="2" type="ORF">LITE_LOCUS41639</name>
</gene>
<dbReference type="Proteomes" id="UP001154282">
    <property type="component" value="Unassembled WGS sequence"/>
</dbReference>